<organism evidence="2 3">
    <name type="scientific">Rousettus aegyptiacus</name>
    <name type="common">Egyptian fruit bat</name>
    <name type="synonym">Pteropus aegyptiacus</name>
    <dbReference type="NCBI Taxonomy" id="9407"/>
    <lineage>
        <taxon>Eukaryota</taxon>
        <taxon>Metazoa</taxon>
        <taxon>Chordata</taxon>
        <taxon>Craniata</taxon>
        <taxon>Vertebrata</taxon>
        <taxon>Euteleostomi</taxon>
        <taxon>Mammalia</taxon>
        <taxon>Eutheria</taxon>
        <taxon>Laurasiatheria</taxon>
        <taxon>Chiroptera</taxon>
        <taxon>Yinpterochiroptera</taxon>
        <taxon>Pteropodoidea</taxon>
        <taxon>Pteropodidae</taxon>
        <taxon>Rousettinae</taxon>
        <taxon>Rousettus</taxon>
    </lineage>
</organism>
<feature type="region of interest" description="Disordered" evidence="1">
    <location>
        <begin position="64"/>
        <end position="89"/>
    </location>
</feature>
<evidence type="ECO:0000256" key="1">
    <source>
        <dbReference type="SAM" id="MobiDB-lite"/>
    </source>
</evidence>
<comment type="caution">
    <text evidence="2">The sequence shown here is derived from an EMBL/GenBank/DDBJ whole genome shotgun (WGS) entry which is preliminary data.</text>
</comment>
<evidence type="ECO:0000313" key="3">
    <source>
        <dbReference type="Proteomes" id="UP000593571"/>
    </source>
</evidence>
<dbReference type="EMBL" id="JACASE010000012">
    <property type="protein sequence ID" value="KAF6422711.1"/>
    <property type="molecule type" value="Genomic_DNA"/>
</dbReference>
<protein>
    <submittedName>
        <fullName evidence="2">Uncharacterized protein</fullName>
    </submittedName>
</protein>
<reference evidence="2 3" key="1">
    <citation type="journal article" date="2020" name="Nature">
        <title>Six reference-quality genomes reveal evolution of bat adaptations.</title>
        <authorList>
            <person name="Jebb D."/>
            <person name="Huang Z."/>
            <person name="Pippel M."/>
            <person name="Hughes G.M."/>
            <person name="Lavrichenko K."/>
            <person name="Devanna P."/>
            <person name="Winkler S."/>
            <person name="Jermiin L.S."/>
            <person name="Skirmuntt E.C."/>
            <person name="Katzourakis A."/>
            <person name="Burkitt-Gray L."/>
            <person name="Ray D.A."/>
            <person name="Sullivan K.A.M."/>
            <person name="Roscito J.G."/>
            <person name="Kirilenko B.M."/>
            <person name="Davalos L.M."/>
            <person name="Corthals A.P."/>
            <person name="Power M.L."/>
            <person name="Jones G."/>
            <person name="Ransome R.D."/>
            <person name="Dechmann D.K.N."/>
            <person name="Locatelli A.G."/>
            <person name="Puechmaille S.J."/>
            <person name="Fedrigo O."/>
            <person name="Jarvis E.D."/>
            <person name="Hiller M."/>
            <person name="Vernes S.C."/>
            <person name="Myers E.W."/>
            <person name="Teeling E.C."/>
        </authorList>
    </citation>
    <scope>NUCLEOTIDE SEQUENCE [LARGE SCALE GENOMIC DNA]</scope>
    <source>
        <strain evidence="2">MRouAeg1</strain>
        <tissue evidence="2">Muscle</tissue>
    </source>
</reference>
<evidence type="ECO:0000313" key="2">
    <source>
        <dbReference type="EMBL" id="KAF6422711.1"/>
    </source>
</evidence>
<keyword evidence="3" id="KW-1185">Reference proteome</keyword>
<sequence>MTHLTRLLRRSNKMTCGKHLAQWQAHGHGCYMGVMSLGEPSTRESRRVFIRHTCTHTHISCLTGQKARKGPPATPSEAQGLSPPLKAGGHLRMAPTAIQSCLPARGPEELSPLPSATGASRCRPRRELQSLAVLTLPQRRSSPWRLLWLLQSAWGLCVCVWGGTHLDFLGQRGGWTMPDSP</sequence>
<proteinExistence type="predicted"/>
<dbReference type="AlphaFoldDB" id="A0A7J8DHV4"/>
<name>A0A7J8DHV4_ROUAE</name>
<dbReference type="Proteomes" id="UP000593571">
    <property type="component" value="Unassembled WGS sequence"/>
</dbReference>
<accession>A0A7J8DHV4</accession>
<gene>
    <name evidence="2" type="ORF">HJG63_008547</name>
</gene>